<accession>A0A1L9NXD3</accession>
<evidence type="ECO:0000256" key="1">
    <source>
        <dbReference type="ARBA" id="ARBA00022603"/>
    </source>
</evidence>
<keyword evidence="5" id="KW-1185">Reference proteome</keyword>
<evidence type="ECO:0000313" key="5">
    <source>
        <dbReference type="Proteomes" id="UP000184514"/>
    </source>
</evidence>
<dbReference type="EC" id="2.1.1.172" evidence="4"/>
<dbReference type="InterPro" id="IPR007848">
    <property type="entry name" value="Small_mtfrase_dom"/>
</dbReference>
<evidence type="ECO:0000259" key="3">
    <source>
        <dbReference type="Pfam" id="PF05175"/>
    </source>
</evidence>
<organism evidence="4 5">
    <name type="scientific">Planktotalea frisia</name>
    <dbReference type="NCBI Taxonomy" id="696762"/>
    <lineage>
        <taxon>Bacteria</taxon>
        <taxon>Pseudomonadati</taxon>
        <taxon>Pseudomonadota</taxon>
        <taxon>Alphaproteobacteria</taxon>
        <taxon>Rhodobacterales</taxon>
        <taxon>Paracoccaceae</taxon>
        <taxon>Planktotalea</taxon>
    </lineage>
</organism>
<keyword evidence="1 4" id="KW-0489">Methyltransferase</keyword>
<dbReference type="InterPro" id="IPR029063">
    <property type="entry name" value="SAM-dependent_MTases_sf"/>
</dbReference>
<name>A0A1L9NXD3_9RHOB</name>
<dbReference type="Proteomes" id="UP000184514">
    <property type="component" value="Unassembled WGS sequence"/>
</dbReference>
<dbReference type="PANTHER" id="PTHR47739">
    <property type="entry name" value="TRNA1(VAL) (ADENINE(37)-N6)-METHYLTRANSFERASE"/>
    <property type="match status" value="1"/>
</dbReference>
<dbReference type="EMBL" id="MLCB01000126">
    <property type="protein sequence ID" value="OJI93956.1"/>
    <property type="molecule type" value="Genomic_DNA"/>
</dbReference>
<evidence type="ECO:0000313" key="4">
    <source>
        <dbReference type="EMBL" id="OJI93956.1"/>
    </source>
</evidence>
<keyword evidence="4" id="KW-0808">Transferase</keyword>
<gene>
    <name evidence="4" type="primary">rsmC_1</name>
    <name evidence="4" type="ORF">PFRI_18570</name>
</gene>
<dbReference type="Gene3D" id="3.40.50.150">
    <property type="entry name" value="Vaccinia Virus protein VP39"/>
    <property type="match status" value="1"/>
</dbReference>
<dbReference type="GO" id="GO:0052914">
    <property type="term" value="F:16S rRNA (guanine(1207)-N(2))-methyltransferase activity"/>
    <property type="evidence" value="ECO:0007669"/>
    <property type="project" value="UniProtKB-EC"/>
</dbReference>
<dbReference type="SUPFAM" id="SSF53335">
    <property type="entry name" value="S-adenosyl-L-methionine-dependent methyltransferases"/>
    <property type="match status" value="1"/>
</dbReference>
<protein>
    <submittedName>
        <fullName evidence="4">Ribosomal RNA small subunit methyltransferase C</fullName>
        <ecNumber evidence="4">2.1.1.172</ecNumber>
    </submittedName>
</protein>
<evidence type="ECO:0000256" key="2">
    <source>
        <dbReference type="ARBA" id="ARBA00022691"/>
    </source>
</evidence>
<dbReference type="PANTHER" id="PTHR47739:SF1">
    <property type="entry name" value="TRNA1(VAL) (ADENINE(37)-N6)-METHYLTRANSFERASE"/>
    <property type="match status" value="1"/>
</dbReference>
<keyword evidence="2" id="KW-0949">S-adenosyl-L-methionine</keyword>
<comment type="caution">
    <text evidence="4">The sequence shown here is derived from an EMBL/GenBank/DDBJ whole genome shotgun (WGS) entry which is preliminary data.</text>
</comment>
<proteinExistence type="predicted"/>
<dbReference type="STRING" id="696762.PFRI_18570"/>
<dbReference type="RefSeq" id="WP_245812333.1">
    <property type="nucleotide sequence ID" value="NZ_MLCB01000126.1"/>
</dbReference>
<feature type="domain" description="Methyltransferase small" evidence="3">
    <location>
        <begin position="18"/>
        <end position="170"/>
    </location>
</feature>
<reference evidence="4 5" key="1">
    <citation type="submission" date="2016-10" db="EMBL/GenBank/DDBJ databases">
        <title>Genome sequence of Planktotalea frisia SH6-1.</title>
        <authorList>
            <person name="Poehlein A."/>
            <person name="Bakenhus I."/>
            <person name="Voget S."/>
            <person name="Brinkhoff T."/>
            <person name="Simon M."/>
        </authorList>
    </citation>
    <scope>NUCLEOTIDE SEQUENCE [LARGE SCALE GENOMIC DNA]</scope>
    <source>
        <strain evidence="4 5">SH6-1</strain>
    </source>
</reference>
<dbReference type="AlphaFoldDB" id="A0A1L9NXD3"/>
<dbReference type="InterPro" id="IPR050210">
    <property type="entry name" value="tRNA_Adenine-N(6)_MTase"/>
</dbReference>
<sequence length="239" mass="25509">MQIAQPLNGYRAGVDPVLLASSVPAKAGETVLELGCGGGVASLCLGRRIAGLSLTGVELQADYADLARENAARNGIDFTVYPADLKALPAEVKAQGYNHVIANPPYYDRARSVPSLNVEREVGLGGDTPLSKWVSVASKRLAPKGQLHFVQRADRLPELMSAVFKSLGSIEVQPLYARTGRDAHLVLVRAKREGRADFRLHAPIVMHQGAEHGGNDKNYNEIIEAILRHGAGLSFGGVA</sequence>
<dbReference type="CDD" id="cd02440">
    <property type="entry name" value="AdoMet_MTases"/>
    <property type="match status" value="1"/>
</dbReference>
<dbReference type="Pfam" id="PF05175">
    <property type="entry name" value="MTS"/>
    <property type="match status" value="1"/>
</dbReference>